<dbReference type="EMBL" id="ML738832">
    <property type="protein sequence ID" value="KAE8155570.1"/>
    <property type="molecule type" value="Genomic_DNA"/>
</dbReference>
<feature type="transmembrane region" description="Helical" evidence="1">
    <location>
        <begin position="14"/>
        <end position="35"/>
    </location>
</feature>
<proteinExistence type="predicted"/>
<keyword evidence="3" id="KW-1185">Reference proteome</keyword>
<reference evidence="2 3" key="1">
    <citation type="submission" date="2019-04" db="EMBL/GenBank/DDBJ databases">
        <title>Friends and foes A comparative genomics study of 23 Aspergillus species from section Flavi.</title>
        <authorList>
            <consortium name="DOE Joint Genome Institute"/>
            <person name="Kjaerbolling I."/>
            <person name="Vesth T."/>
            <person name="Frisvad J.C."/>
            <person name="Nybo J.L."/>
            <person name="Theobald S."/>
            <person name="Kildgaard S."/>
            <person name="Isbrandt T."/>
            <person name="Kuo A."/>
            <person name="Sato A."/>
            <person name="Lyhne E.K."/>
            <person name="Kogle M.E."/>
            <person name="Wiebenga A."/>
            <person name="Kun R.S."/>
            <person name="Lubbers R.J."/>
            <person name="Makela M.R."/>
            <person name="Barry K."/>
            <person name="Chovatia M."/>
            <person name="Clum A."/>
            <person name="Daum C."/>
            <person name="Haridas S."/>
            <person name="He G."/>
            <person name="LaButti K."/>
            <person name="Lipzen A."/>
            <person name="Mondo S."/>
            <person name="Riley R."/>
            <person name="Salamov A."/>
            <person name="Simmons B.A."/>
            <person name="Magnuson J.K."/>
            <person name="Henrissat B."/>
            <person name="Mortensen U.H."/>
            <person name="Larsen T.O."/>
            <person name="Devries R.P."/>
            <person name="Grigoriev I.V."/>
            <person name="Machida M."/>
            <person name="Baker S.E."/>
            <person name="Andersen M.R."/>
        </authorList>
    </citation>
    <scope>NUCLEOTIDE SEQUENCE [LARGE SCALE GENOMIC DNA]</scope>
    <source>
        <strain evidence="2 3">CBS 117626</strain>
    </source>
</reference>
<sequence>MLLDTKLALATPNALYFLATIAVTSNIVILCQFTLHAPVSRRREPLINQFVPAI</sequence>
<protein>
    <submittedName>
        <fullName evidence="2">Uncharacterized protein</fullName>
    </submittedName>
</protein>
<evidence type="ECO:0000313" key="3">
    <source>
        <dbReference type="Proteomes" id="UP000326950"/>
    </source>
</evidence>
<gene>
    <name evidence="2" type="ORF">BDV40DRAFT_115805</name>
</gene>
<evidence type="ECO:0000313" key="2">
    <source>
        <dbReference type="EMBL" id="KAE8155570.1"/>
    </source>
</evidence>
<organism evidence="2 3">
    <name type="scientific">Aspergillus tamarii</name>
    <dbReference type="NCBI Taxonomy" id="41984"/>
    <lineage>
        <taxon>Eukaryota</taxon>
        <taxon>Fungi</taxon>
        <taxon>Dikarya</taxon>
        <taxon>Ascomycota</taxon>
        <taxon>Pezizomycotina</taxon>
        <taxon>Eurotiomycetes</taxon>
        <taxon>Eurotiomycetidae</taxon>
        <taxon>Eurotiales</taxon>
        <taxon>Aspergillaceae</taxon>
        <taxon>Aspergillus</taxon>
        <taxon>Aspergillus subgen. Circumdati</taxon>
    </lineage>
</organism>
<name>A0A5N6UAE1_ASPTM</name>
<accession>A0A5N6UAE1</accession>
<evidence type="ECO:0000256" key="1">
    <source>
        <dbReference type="SAM" id="Phobius"/>
    </source>
</evidence>
<keyword evidence="1" id="KW-0472">Membrane</keyword>
<keyword evidence="1" id="KW-1133">Transmembrane helix</keyword>
<dbReference type="Proteomes" id="UP000326950">
    <property type="component" value="Unassembled WGS sequence"/>
</dbReference>
<dbReference type="AlphaFoldDB" id="A0A5N6UAE1"/>
<keyword evidence="1" id="KW-0812">Transmembrane</keyword>